<accession>A0A0J8GQL8</accession>
<reference evidence="1 2" key="1">
    <citation type="submission" date="2015-04" db="EMBL/GenBank/DDBJ databases">
        <title>Draft Genome Sequence of the Novel Agar-Digesting Marine Bacterium Q1.</title>
        <authorList>
            <person name="Li Y."/>
            <person name="Li D."/>
            <person name="Chen G."/>
            <person name="Du Z."/>
        </authorList>
    </citation>
    <scope>NUCLEOTIDE SEQUENCE [LARGE SCALE GENOMIC DNA]</scope>
    <source>
        <strain evidence="1 2">Q1</strain>
    </source>
</reference>
<dbReference type="AlphaFoldDB" id="A0A0J8GQL8"/>
<dbReference type="OrthoDB" id="9849135at2"/>
<comment type="caution">
    <text evidence="1">The sequence shown here is derived from an EMBL/GenBank/DDBJ whole genome shotgun (WGS) entry which is preliminary data.</text>
</comment>
<evidence type="ECO:0000313" key="2">
    <source>
        <dbReference type="Proteomes" id="UP000037600"/>
    </source>
</evidence>
<proteinExistence type="predicted"/>
<dbReference type="EMBL" id="LAZL01000016">
    <property type="protein sequence ID" value="KMT65080.1"/>
    <property type="molecule type" value="Genomic_DNA"/>
</dbReference>
<organism evidence="1 2">
    <name type="scientific">Catenovulum maritimum</name>
    <dbReference type="NCBI Taxonomy" id="1513271"/>
    <lineage>
        <taxon>Bacteria</taxon>
        <taxon>Pseudomonadati</taxon>
        <taxon>Pseudomonadota</taxon>
        <taxon>Gammaproteobacteria</taxon>
        <taxon>Alteromonadales</taxon>
        <taxon>Alteromonadaceae</taxon>
        <taxon>Catenovulum</taxon>
    </lineage>
</organism>
<sequence>MIKKIVMGSLIAGLLIWWANWSSKGLDGCVKFQNTYIPRTVLVTPSNYNSAPSGHDQRTSINIRISIDDTKHIVQLYGKYARKTNGFHDVAIRALKDYGPDTIKPEPYAVKYHRLYYASHEGEMLPSWYMINSIEPPIDPNVRWALALCSERTTGSPNCIYSNMNHKIHYVVTIYKDYFSRLEEIDRVISDKLKKWEGKCTS</sequence>
<evidence type="ECO:0000313" key="1">
    <source>
        <dbReference type="EMBL" id="KMT65080.1"/>
    </source>
</evidence>
<protein>
    <submittedName>
        <fullName evidence="1">Uncharacterized protein</fullName>
    </submittedName>
</protein>
<dbReference type="RefSeq" id="WP_048692607.1">
    <property type="nucleotide sequence ID" value="NZ_KQ130491.1"/>
</dbReference>
<gene>
    <name evidence="1" type="ORF">XM47_11485</name>
</gene>
<keyword evidence="2" id="KW-1185">Reference proteome</keyword>
<name>A0A0J8GQL8_9ALTE</name>
<dbReference type="Proteomes" id="UP000037600">
    <property type="component" value="Unassembled WGS sequence"/>
</dbReference>